<name>A0A1H6Y9N0_9FLAO</name>
<evidence type="ECO:0000313" key="1">
    <source>
        <dbReference type="EMBL" id="SEJ37196.1"/>
    </source>
</evidence>
<reference evidence="1 2" key="1">
    <citation type="submission" date="2016-10" db="EMBL/GenBank/DDBJ databases">
        <authorList>
            <person name="de Groot N.N."/>
        </authorList>
    </citation>
    <scope>NUCLEOTIDE SEQUENCE [LARGE SCALE GENOMIC DNA]</scope>
    <source>
        <strain evidence="1 2">DSM 23048</strain>
    </source>
</reference>
<protein>
    <submittedName>
        <fullName evidence="1">Uncharacterized protein</fullName>
    </submittedName>
</protein>
<gene>
    <name evidence="1" type="ORF">SAMN04488018_1293</name>
</gene>
<dbReference type="RefSeq" id="WP_143061451.1">
    <property type="nucleotide sequence ID" value="NZ_FNYS01000029.1"/>
</dbReference>
<accession>A0A1H6Y9N0</accession>
<organism evidence="1 2">
    <name type="scientific">Myroides marinus</name>
    <dbReference type="NCBI Taxonomy" id="703342"/>
    <lineage>
        <taxon>Bacteria</taxon>
        <taxon>Pseudomonadati</taxon>
        <taxon>Bacteroidota</taxon>
        <taxon>Flavobacteriia</taxon>
        <taxon>Flavobacteriales</taxon>
        <taxon>Flavobacteriaceae</taxon>
        <taxon>Myroides</taxon>
    </lineage>
</organism>
<proteinExistence type="predicted"/>
<sequence length="221" mass="25773">MITKELIEKNPDDYFNNFVRLGMITTDPEWNTVSCDPFWKQIFVNKYNLEKIIFNDKLNDRIYIDKVRNFWELYSNNSFRPIEYRDSGVVQDKIDKGLFEEVKELNNLKDQLKEVLTSDSVLLWHEILEDTNPGHYGVSYVEVDVEESKILLLNVFEGDFKIDDVYLSFTVRLGSSGEDGYDMPFNHVINVDGSFEVDNNGSVIINSLTSTSFIDLFEDED</sequence>
<dbReference type="EMBL" id="FNYS01000029">
    <property type="protein sequence ID" value="SEJ37196.1"/>
    <property type="molecule type" value="Genomic_DNA"/>
</dbReference>
<dbReference type="Proteomes" id="UP000183077">
    <property type="component" value="Unassembled WGS sequence"/>
</dbReference>
<dbReference type="AlphaFoldDB" id="A0A1H6Y9N0"/>
<evidence type="ECO:0000313" key="2">
    <source>
        <dbReference type="Proteomes" id="UP000183077"/>
    </source>
</evidence>
<dbReference type="GeneID" id="82258659"/>